<gene>
    <name evidence="1" type="ORF">AFUS01_LOCUS19633</name>
</gene>
<sequence length="17" mass="1921">MGKANKLFKPNQIDEMG</sequence>
<accession>A0A8J2K7E1</accession>
<evidence type="ECO:0000313" key="1">
    <source>
        <dbReference type="EMBL" id="CAG7731023.1"/>
    </source>
</evidence>
<reference evidence="1" key="1">
    <citation type="submission" date="2021-06" db="EMBL/GenBank/DDBJ databases">
        <authorList>
            <person name="Hodson N. C."/>
            <person name="Mongue J. A."/>
            <person name="Jaron S. K."/>
        </authorList>
    </citation>
    <scope>NUCLEOTIDE SEQUENCE</scope>
</reference>
<evidence type="ECO:0000313" key="2">
    <source>
        <dbReference type="Proteomes" id="UP000708208"/>
    </source>
</evidence>
<dbReference type="EMBL" id="CAJVCH010204699">
    <property type="protein sequence ID" value="CAG7731023.1"/>
    <property type="molecule type" value="Genomic_DNA"/>
</dbReference>
<name>A0A8J2K7E1_9HEXA</name>
<comment type="caution">
    <text evidence="1">The sequence shown here is derived from an EMBL/GenBank/DDBJ whole genome shotgun (WGS) entry which is preliminary data.</text>
</comment>
<keyword evidence="2" id="KW-1185">Reference proteome</keyword>
<dbReference type="Proteomes" id="UP000708208">
    <property type="component" value="Unassembled WGS sequence"/>
</dbReference>
<protein>
    <submittedName>
        <fullName evidence="1">Uncharacterized protein</fullName>
    </submittedName>
</protein>
<organism evidence="1 2">
    <name type="scientific">Allacma fusca</name>
    <dbReference type="NCBI Taxonomy" id="39272"/>
    <lineage>
        <taxon>Eukaryota</taxon>
        <taxon>Metazoa</taxon>
        <taxon>Ecdysozoa</taxon>
        <taxon>Arthropoda</taxon>
        <taxon>Hexapoda</taxon>
        <taxon>Collembola</taxon>
        <taxon>Symphypleona</taxon>
        <taxon>Sminthuridae</taxon>
        <taxon>Allacma</taxon>
    </lineage>
</organism>
<feature type="non-terminal residue" evidence="1">
    <location>
        <position position="17"/>
    </location>
</feature>
<dbReference type="AlphaFoldDB" id="A0A8J2K7E1"/>
<proteinExistence type="predicted"/>